<evidence type="ECO:0000256" key="9">
    <source>
        <dbReference type="SAM" id="Coils"/>
    </source>
</evidence>
<dbReference type="EMBL" id="JADBEK010000001">
    <property type="protein sequence ID" value="MBE1593564.1"/>
    <property type="molecule type" value="Genomic_DNA"/>
</dbReference>
<evidence type="ECO:0000256" key="1">
    <source>
        <dbReference type="ARBA" id="ARBA00004496"/>
    </source>
</evidence>
<dbReference type="RefSeq" id="WP_192792895.1">
    <property type="nucleotide sequence ID" value="NZ_JADBEK010000001.1"/>
</dbReference>
<comment type="caution">
    <text evidence="10">The sequence shown here is derived from an EMBL/GenBank/DDBJ whole genome shotgun (WGS) entry which is preliminary data.</text>
</comment>
<dbReference type="NCBIfam" id="TIGR03544">
    <property type="entry name" value="DivI1A_domain"/>
    <property type="match status" value="1"/>
</dbReference>
<dbReference type="InterPro" id="IPR019933">
    <property type="entry name" value="DivIVA_domain"/>
</dbReference>
<evidence type="ECO:0000256" key="5">
    <source>
        <dbReference type="ARBA" id="ARBA00022618"/>
    </source>
</evidence>
<comment type="subcellular location">
    <subcellularLocation>
        <location evidence="1">Cytoplasm</location>
    </subcellularLocation>
</comment>
<evidence type="ECO:0000256" key="6">
    <source>
        <dbReference type="ARBA" id="ARBA00023054"/>
    </source>
</evidence>
<proteinExistence type="inferred from homology"/>
<evidence type="ECO:0000313" key="11">
    <source>
        <dbReference type="Proteomes" id="UP000633509"/>
    </source>
</evidence>
<name>A0ABR9MLH3_9ACTN</name>
<dbReference type="Pfam" id="PF05103">
    <property type="entry name" value="DivIVA"/>
    <property type="match status" value="1"/>
</dbReference>
<accession>A0ABR9MLH3</accession>
<keyword evidence="6 9" id="KW-0175">Coiled coil</keyword>
<keyword evidence="7" id="KW-0131">Cell cycle</keyword>
<dbReference type="PANTHER" id="PTHR35794:SF2">
    <property type="entry name" value="CELL DIVISION PROTEIN DIVIVA"/>
    <property type="match status" value="1"/>
</dbReference>
<keyword evidence="11" id="KW-1185">Reference proteome</keyword>
<comment type="similarity">
    <text evidence="2">Belongs to the DivIVA family.</text>
</comment>
<protein>
    <recommendedName>
        <fullName evidence="3">Cell wall synthesis protein Wag31</fullName>
    </recommendedName>
    <alternativeName>
        <fullName evidence="8">Antigen 84</fullName>
    </alternativeName>
</protein>
<feature type="coiled-coil region" evidence="9">
    <location>
        <begin position="97"/>
        <end position="157"/>
    </location>
</feature>
<dbReference type="Gene3D" id="6.10.250.660">
    <property type="match status" value="1"/>
</dbReference>
<dbReference type="InterPro" id="IPR007793">
    <property type="entry name" value="DivIVA_fam"/>
</dbReference>
<organism evidence="10 11">
    <name type="scientific">Nonomuraea angiospora</name>
    <dbReference type="NCBI Taxonomy" id="46172"/>
    <lineage>
        <taxon>Bacteria</taxon>
        <taxon>Bacillati</taxon>
        <taxon>Actinomycetota</taxon>
        <taxon>Actinomycetes</taxon>
        <taxon>Streptosporangiales</taxon>
        <taxon>Streptosporangiaceae</taxon>
        <taxon>Nonomuraea</taxon>
    </lineage>
</organism>
<evidence type="ECO:0000313" key="10">
    <source>
        <dbReference type="EMBL" id="MBE1593564.1"/>
    </source>
</evidence>
<dbReference type="Proteomes" id="UP000633509">
    <property type="component" value="Unassembled WGS sequence"/>
</dbReference>
<evidence type="ECO:0000256" key="7">
    <source>
        <dbReference type="ARBA" id="ARBA00023306"/>
    </source>
</evidence>
<sequence length="239" mass="25690">MHIEHEDHVYGLPIPHGHAVGDGFVTVPAQAAGPGQLTLLTPTAVHHQVFTVVRLRAGYDLAEVDAFLSTVETTISLLWQDNAHLRERLAAATPAPADMLAAAEESARETIEAARQESREAVEAAAREAQETVGAARQEAQETVEAARREAHELLAEARAGAERVRLDAAAAAEALTRTARLAYQEAIEEQFSQFDAVLADHGRQLRDSLNTQLGRLRTVLEDVATPGHGTRVGPLAAQ</sequence>
<keyword evidence="4" id="KW-0963">Cytoplasm</keyword>
<evidence type="ECO:0000256" key="4">
    <source>
        <dbReference type="ARBA" id="ARBA00022490"/>
    </source>
</evidence>
<evidence type="ECO:0000256" key="3">
    <source>
        <dbReference type="ARBA" id="ARBA00018787"/>
    </source>
</evidence>
<dbReference type="PANTHER" id="PTHR35794">
    <property type="entry name" value="CELL DIVISION PROTEIN DIVIVA"/>
    <property type="match status" value="1"/>
</dbReference>
<evidence type="ECO:0000256" key="2">
    <source>
        <dbReference type="ARBA" id="ARBA00009008"/>
    </source>
</evidence>
<keyword evidence="5" id="KW-0132">Cell division</keyword>
<gene>
    <name evidence="10" type="ORF">H4W80_011822</name>
</gene>
<evidence type="ECO:0000256" key="8">
    <source>
        <dbReference type="ARBA" id="ARBA00031737"/>
    </source>
</evidence>
<reference evidence="10 11" key="1">
    <citation type="submission" date="2020-10" db="EMBL/GenBank/DDBJ databases">
        <title>Sequencing the genomes of 1000 actinobacteria strains.</title>
        <authorList>
            <person name="Klenk H.-P."/>
        </authorList>
    </citation>
    <scope>NUCLEOTIDE SEQUENCE [LARGE SCALE GENOMIC DNA]</scope>
    <source>
        <strain evidence="10 11">DSM 43173</strain>
    </source>
</reference>